<evidence type="ECO:0000313" key="2">
    <source>
        <dbReference type="EMBL" id="TFH68673.1"/>
    </source>
</evidence>
<evidence type="ECO:0000313" key="3">
    <source>
        <dbReference type="Proteomes" id="UP000298133"/>
    </source>
</evidence>
<dbReference type="Proteomes" id="UP000298133">
    <property type="component" value="Unassembled WGS sequence"/>
</dbReference>
<proteinExistence type="predicted"/>
<gene>
    <name evidence="2" type="ORF">E3W66_01570</name>
</gene>
<feature type="transmembrane region" description="Helical" evidence="1">
    <location>
        <begin position="21"/>
        <end position="44"/>
    </location>
</feature>
<dbReference type="AlphaFoldDB" id="A0A4Y8UN05"/>
<keyword evidence="1" id="KW-0472">Membrane</keyword>
<feature type="transmembrane region" description="Helical" evidence="1">
    <location>
        <begin position="50"/>
        <end position="70"/>
    </location>
</feature>
<keyword evidence="1" id="KW-1133">Transmembrane helix</keyword>
<name>A0A4Y8UN05_9GAMM</name>
<sequence>MPEPLSNSSAKPERMPARRPFPWRLLWLDLLGSLLVAVGLLQWLAQGWSAVAGAQLLLGFALMAPLVHYYTVGRRAATQQGEQ</sequence>
<accession>A0A4Y8UN05</accession>
<comment type="caution">
    <text evidence="2">The sequence shown here is derived from an EMBL/GenBank/DDBJ whole genome shotgun (WGS) entry which is preliminary data.</text>
</comment>
<dbReference type="EMBL" id="SPIA01000001">
    <property type="protein sequence ID" value="TFH68673.1"/>
    <property type="molecule type" value="Genomic_DNA"/>
</dbReference>
<organism evidence="2 3">
    <name type="scientific">Gammaproteobacteria bacterium LSUCC0057</name>
    <dbReference type="NCBI Taxonomy" id="2559237"/>
    <lineage>
        <taxon>Bacteria</taxon>
        <taxon>Pseudomonadati</taxon>
        <taxon>Pseudomonadota</taxon>
        <taxon>Gammaproteobacteria</taxon>
        <taxon>Cellvibrionales</taxon>
        <taxon>Porticoccaceae</taxon>
        <taxon>SAR92 clade</taxon>
    </lineage>
</organism>
<keyword evidence="1" id="KW-0812">Transmembrane</keyword>
<keyword evidence="3" id="KW-1185">Reference proteome</keyword>
<protein>
    <submittedName>
        <fullName evidence="2">Uncharacterized protein</fullName>
    </submittedName>
</protein>
<evidence type="ECO:0000256" key="1">
    <source>
        <dbReference type="SAM" id="Phobius"/>
    </source>
</evidence>
<reference evidence="2 3" key="1">
    <citation type="submission" date="2019-03" db="EMBL/GenBank/DDBJ databases">
        <title>Draft genome of Gammaproteobacteria bacterium LSUCC0057, a member of the SAR92 clade.</title>
        <authorList>
            <person name="Lanclos V.C."/>
            <person name="Doiron C."/>
            <person name="Henson M.W."/>
            <person name="Thrash J.C."/>
        </authorList>
    </citation>
    <scope>NUCLEOTIDE SEQUENCE [LARGE SCALE GENOMIC DNA]</scope>
    <source>
        <strain evidence="2 3">LSUCC0057</strain>
    </source>
</reference>